<keyword evidence="1" id="KW-1133">Transmembrane helix</keyword>
<sequence>MKRDGLELFFSIMLMFFSGFPLIEIISKSLIIDQISNFSLIVVVVWLVIILISSLIYFVSYWMEKFD</sequence>
<accession>A0A8S5RJY0</accession>
<feature type="transmembrane region" description="Helical" evidence="1">
    <location>
        <begin position="6"/>
        <end position="26"/>
    </location>
</feature>
<proteinExistence type="predicted"/>
<keyword evidence="1" id="KW-0472">Membrane</keyword>
<feature type="transmembrane region" description="Helical" evidence="1">
    <location>
        <begin position="38"/>
        <end position="63"/>
    </location>
</feature>
<organism evidence="2">
    <name type="scientific">virus sp. ctBM815</name>
    <dbReference type="NCBI Taxonomy" id="2825806"/>
    <lineage>
        <taxon>Viruses</taxon>
    </lineage>
</organism>
<evidence type="ECO:0000313" key="2">
    <source>
        <dbReference type="EMBL" id="DAE31679.1"/>
    </source>
</evidence>
<evidence type="ECO:0000256" key="1">
    <source>
        <dbReference type="SAM" id="Phobius"/>
    </source>
</evidence>
<dbReference type="EMBL" id="BK059109">
    <property type="protein sequence ID" value="DAE31679.1"/>
    <property type="molecule type" value="Genomic_DNA"/>
</dbReference>
<name>A0A8S5RJY0_9VIRU</name>
<keyword evidence="1" id="KW-0812">Transmembrane</keyword>
<reference evidence="2" key="1">
    <citation type="journal article" date="2021" name="Proc. Natl. Acad. Sci. U.S.A.">
        <title>A Catalog of Tens of Thousands of Viruses from Human Metagenomes Reveals Hidden Associations with Chronic Diseases.</title>
        <authorList>
            <person name="Tisza M.J."/>
            <person name="Buck C.B."/>
        </authorList>
    </citation>
    <scope>NUCLEOTIDE SEQUENCE</scope>
    <source>
        <strain evidence="2">CtBM815</strain>
    </source>
</reference>
<protein>
    <submittedName>
        <fullName evidence="2">Uncharacterized protein</fullName>
    </submittedName>
</protein>